<keyword evidence="3" id="KW-1185">Reference proteome</keyword>
<accession>A0A0A2KJ49</accession>
<dbReference type="HOGENOM" id="CLU_3410718_0_0_1"/>
<evidence type="ECO:0000313" key="2">
    <source>
        <dbReference type="EMBL" id="KGO67794.1"/>
    </source>
</evidence>
<keyword evidence="1" id="KW-0812">Transmembrane</keyword>
<sequence>MIQLPVYIEAYVVIITAWIPCIRSLIQSV</sequence>
<evidence type="ECO:0000256" key="1">
    <source>
        <dbReference type="SAM" id="Phobius"/>
    </source>
</evidence>
<comment type="caution">
    <text evidence="2">The sequence shown here is derived from an EMBL/GenBank/DDBJ whole genome shotgun (WGS) entry which is preliminary data.</text>
</comment>
<dbReference type="AlphaFoldDB" id="A0A0A2KJ49"/>
<dbReference type="Proteomes" id="UP000030104">
    <property type="component" value="Unassembled WGS sequence"/>
</dbReference>
<dbReference type="EMBL" id="JQGA01001259">
    <property type="protein sequence ID" value="KGO67794.1"/>
    <property type="molecule type" value="Genomic_DNA"/>
</dbReference>
<gene>
    <name evidence="2" type="ORF">PITC_048800</name>
</gene>
<keyword evidence="1" id="KW-1133">Transmembrane helix</keyword>
<reference evidence="2 3" key="1">
    <citation type="journal article" date="2015" name="Mol. Plant Microbe Interact.">
        <title>Genome, transcriptome, and functional analyses of Penicillium expansum provide new insights into secondary metabolism and pathogenicity.</title>
        <authorList>
            <person name="Ballester A.R."/>
            <person name="Marcet-Houben M."/>
            <person name="Levin E."/>
            <person name="Sela N."/>
            <person name="Selma-Lazaro C."/>
            <person name="Carmona L."/>
            <person name="Wisniewski M."/>
            <person name="Droby S."/>
            <person name="Gonzalez-Candelas L."/>
            <person name="Gabaldon T."/>
        </authorList>
    </citation>
    <scope>NUCLEOTIDE SEQUENCE [LARGE SCALE GENOMIC DNA]</scope>
    <source>
        <strain evidence="2 3">PHI-1</strain>
    </source>
</reference>
<dbReference type="PhylomeDB" id="A0A0A2KJ49"/>
<proteinExistence type="predicted"/>
<organism evidence="2 3">
    <name type="scientific">Penicillium italicum</name>
    <name type="common">Blue mold</name>
    <dbReference type="NCBI Taxonomy" id="40296"/>
    <lineage>
        <taxon>Eukaryota</taxon>
        <taxon>Fungi</taxon>
        <taxon>Dikarya</taxon>
        <taxon>Ascomycota</taxon>
        <taxon>Pezizomycotina</taxon>
        <taxon>Eurotiomycetes</taxon>
        <taxon>Eurotiomycetidae</taxon>
        <taxon>Eurotiales</taxon>
        <taxon>Aspergillaceae</taxon>
        <taxon>Penicillium</taxon>
    </lineage>
</organism>
<feature type="transmembrane region" description="Helical" evidence="1">
    <location>
        <begin position="6"/>
        <end position="26"/>
    </location>
</feature>
<keyword evidence="1" id="KW-0472">Membrane</keyword>
<evidence type="ECO:0000313" key="3">
    <source>
        <dbReference type="Proteomes" id="UP000030104"/>
    </source>
</evidence>
<protein>
    <submittedName>
        <fullName evidence="2">Uncharacterized protein</fullName>
    </submittedName>
</protein>
<name>A0A0A2KJ49_PENIT</name>